<evidence type="ECO:0000313" key="1">
    <source>
        <dbReference type="EMBL" id="RDB57405.1"/>
    </source>
</evidence>
<organism evidence="1 2">
    <name type="scientific">Senegalimassilia anaerobia</name>
    <dbReference type="NCBI Taxonomy" id="1473216"/>
    <lineage>
        <taxon>Bacteria</taxon>
        <taxon>Bacillati</taxon>
        <taxon>Actinomycetota</taxon>
        <taxon>Coriobacteriia</taxon>
        <taxon>Coriobacteriales</taxon>
        <taxon>Coriobacteriaceae</taxon>
        <taxon>Senegalimassilia</taxon>
    </lineage>
</organism>
<protein>
    <submittedName>
        <fullName evidence="1">Uncharacterized protein</fullName>
    </submittedName>
</protein>
<accession>A0A369LGZ9</accession>
<keyword evidence="2" id="KW-1185">Reference proteome</keyword>
<sequence length="93" mass="11136">MRRVHKRYVDVVAHMRDDGFLEPLSIAWRDGRTFRVTQVIEVGEFRPGFEGFFTAKYRVSIGNRRTSLYLEQHLNRPETGMPPTVRWWVHEFV</sequence>
<name>A0A369LGZ9_9ACTN</name>
<dbReference type="EMBL" id="PPTP01000001">
    <property type="protein sequence ID" value="RDB57405.1"/>
    <property type="molecule type" value="Genomic_DNA"/>
</dbReference>
<dbReference type="Proteomes" id="UP000253792">
    <property type="component" value="Unassembled WGS sequence"/>
</dbReference>
<comment type="caution">
    <text evidence="1">The sequence shown here is derived from an EMBL/GenBank/DDBJ whole genome shotgun (WGS) entry which is preliminary data.</text>
</comment>
<dbReference type="AlphaFoldDB" id="A0A369LGZ9"/>
<gene>
    <name evidence="1" type="ORF">C1880_00840</name>
</gene>
<proteinExistence type="predicted"/>
<evidence type="ECO:0000313" key="2">
    <source>
        <dbReference type="Proteomes" id="UP000253792"/>
    </source>
</evidence>
<reference evidence="1 2" key="1">
    <citation type="journal article" date="2018" name="Elife">
        <title>Discovery and characterization of a prevalent human gut bacterial enzyme sufficient for the inactivation of a family of plant toxins.</title>
        <authorList>
            <person name="Koppel N."/>
            <person name="Bisanz J.E."/>
            <person name="Pandelia M.E."/>
            <person name="Turnbaugh P.J."/>
            <person name="Balskus E.P."/>
        </authorList>
    </citation>
    <scope>NUCLEOTIDE SEQUENCE [LARGE SCALE GENOMIC DNA]</scope>
    <source>
        <strain evidence="2">anaerobia AP69FAA</strain>
    </source>
</reference>